<proteinExistence type="predicted"/>
<reference evidence="2 3" key="1">
    <citation type="journal article" date="2012" name="J. Bacteriol.">
        <title>Complete Genome Sequence of Providencia stuartii Clinical Isolate MRSN 2154.</title>
        <authorList>
            <person name="Clifford R.J."/>
            <person name="Hang J."/>
            <person name="Riley M.C."/>
            <person name="Onmus-Leone F."/>
            <person name="Kuschner R.A."/>
            <person name="Lesho E.P."/>
            <person name="Waterman P.E."/>
        </authorList>
    </citation>
    <scope>NUCLEOTIDE SEQUENCE [LARGE SCALE GENOMIC DNA]</scope>
    <source>
        <strain evidence="2 3">MRSN 2154</strain>
    </source>
</reference>
<dbReference type="InterPro" id="IPR036937">
    <property type="entry name" value="Adhesion_dom_fimbrial_sf"/>
</dbReference>
<evidence type="ECO:0000313" key="2">
    <source>
        <dbReference type="EMBL" id="AFH91938.1"/>
    </source>
</evidence>
<dbReference type="InterPro" id="IPR008966">
    <property type="entry name" value="Adhesion_dom_sf"/>
</dbReference>
<dbReference type="GO" id="GO:0007155">
    <property type="term" value="P:cell adhesion"/>
    <property type="evidence" value="ECO:0007669"/>
    <property type="project" value="InterPro"/>
</dbReference>
<evidence type="ECO:0000256" key="1">
    <source>
        <dbReference type="SAM" id="SignalP"/>
    </source>
</evidence>
<evidence type="ECO:0000313" key="3">
    <source>
        <dbReference type="Proteomes" id="UP000005012"/>
    </source>
</evidence>
<dbReference type="SUPFAM" id="SSF49401">
    <property type="entry name" value="Bacterial adhesins"/>
    <property type="match status" value="1"/>
</dbReference>
<dbReference type="SMR" id="A0A140SSG1"/>
<dbReference type="KEGG" id="psi:S70_00175"/>
<protein>
    <submittedName>
        <fullName evidence="2">Fimbrial-like protein</fullName>
    </submittedName>
</protein>
<feature type="signal peptide" evidence="1">
    <location>
        <begin position="1"/>
        <end position="25"/>
    </location>
</feature>
<dbReference type="Proteomes" id="UP000005012">
    <property type="component" value="Chromosome"/>
</dbReference>
<reference evidence="3" key="2">
    <citation type="submission" date="2012-04" db="EMBL/GenBank/DDBJ databases">
        <title>Complete genome sequence of Providencia stuartii clinical isolate MRSN 2154.</title>
        <authorList>
            <person name="Clifford R.J."/>
            <person name="Hang J."/>
            <person name="Riley M.C."/>
            <person name="Onmus-Leone F."/>
            <person name="Kuschner R.A."/>
            <person name="Lesho E.P."/>
            <person name="Waterman P.E."/>
        </authorList>
    </citation>
    <scope>NUCLEOTIDE SEQUENCE [LARGE SCALE GENOMIC DNA]</scope>
    <source>
        <strain evidence="3">MRSN 2154</strain>
    </source>
</reference>
<dbReference type="GeneID" id="93519225"/>
<name>A0A140SSG1_PROSM</name>
<accession>A0A140SSG1</accession>
<organism evidence="2 3">
    <name type="scientific">Providencia stuartii (strain MRSN 2154)</name>
    <dbReference type="NCBI Taxonomy" id="1157951"/>
    <lineage>
        <taxon>Bacteria</taxon>
        <taxon>Pseudomonadati</taxon>
        <taxon>Pseudomonadota</taxon>
        <taxon>Gammaproteobacteria</taxon>
        <taxon>Enterobacterales</taxon>
        <taxon>Morganellaceae</taxon>
        <taxon>Providencia</taxon>
    </lineage>
</organism>
<dbReference type="Gene3D" id="2.60.40.1090">
    <property type="entry name" value="Fimbrial-type adhesion domain"/>
    <property type="match status" value="1"/>
</dbReference>
<dbReference type="OrthoDB" id="6460083at2"/>
<feature type="chain" id="PRO_5007305115" evidence="1">
    <location>
        <begin position="26"/>
        <end position="191"/>
    </location>
</feature>
<sequence length="191" mass="19826">MTITLKFSLLTFMTGLLLPMAELHAGTASQDVKFLATFYGGGCDISVPPNFKFNNGDPVMRDSVAAGNESLEIPLTISKCDGYFMKPKIMVSGTSSSMQGTQLFADASSSAKGYGILLSTAGNSGWSENTNLAESGVVDAKNWPSGGTNSVIGLNGNLTFNAKLSCGACASNANLNGGILTSTVTFTFAYN</sequence>
<dbReference type="HOGENOM" id="CLU_120460_0_0_6"/>
<dbReference type="EMBL" id="CP003488">
    <property type="protein sequence ID" value="AFH91938.1"/>
    <property type="molecule type" value="Genomic_DNA"/>
</dbReference>
<dbReference type="RefSeq" id="WP_014656013.1">
    <property type="nucleotide sequence ID" value="NC_017731.1"/>
</dbReference>
<dbReference type="AlphaFoldDB" id="A0A140SSG1"/>
<dbReference type="PATRIC" id="fig|1157951.4.peg.37"/>
<gene>
    <name evidence="2" type="ordered locus">S70_00175</name>
</gene>
<keyword evidence="1" id="KW-0732">Signal</keyword>
<dbReference type="GO" id="GO:0009289">
    <property type="term" value="C:pilus"/>
    <property type="evidence" value="ECO:0007669"/>
    <property type="project" value="InterPro"/>
</dbReference>